<dbReference type="PANTHER" id="PTHR36030:SF1">
    <property type="entry name" value="CALMODULIN-BINDING DOMAIN-CONTAINING PROTEIN"/>
    <property type="match status" value="1"/>
</dbReference>
<evidence type="ECO:0000313" key="1">
    <source>
        <dbReference type="EMBL" id="CAK7336740.1"/>
    </source>
</evidence>
<dbReference type="Proteomes" id="UP001314170">
    <property type="component" value="Unassembled WGS sequence"/>
</dbReference>
<name>A0AAV1RJW5_9ROSI</name>
<dbReference type="AlphaFoldDB" id="A0AAV1RJW5"/>
<dbReference type="EMBL" id="CAWUPB010001009">
    <property type="protein sequence ID" value="CAK7336740.1"/>
    <property type="molecule type" value="Genomic_DNA"/>
</dbReference>
<dbReference type="PANTHER" id="PTHR36030">
    <property type="entry name" value="CALMODULIN-BINDING DOMAIN-CONTAINING PROTEIN"/>
    <property type="match status" value="1"/>
</dbReference>
<evidence type="ECO:0000313" key="2">
    <source>
        <dbReference type="Proteomes" id="UP001314170"/>
    </source>
</evidence>
<gene>
    <name evidence="1" type="ORF">DCAF_LOCUS11758</name>
</gene>
<reference evidence="1 2" key="1">
    <citation type="submission" date="2024-01" db="EMBL/GenBank/DDBJ databases">
        <authorList>
            <person name="Waweru B."/>
        </authorList>
    </citation>
    <scope>NUCLEOTIDE SEQUENCE [LARGE SCALE GENOMIC DNA]</scope>
</reference>
<proteinExistence type="predicted"/>
<organism evidence="1 2">
    <name type="scientific">Dovyalis caffra</name>
    <dbReference type="NCBI Taxonomy" id="77055"/>
    <lineage>
        <taxon>Eukaryota</taxon>
        <taxon>Viridiplantae</taxon>
        <taxon>Streptophyta</taxon>
        <taxon>Embryophyta</taxon>
        <taxon>Tracheophyta</taxon>
        <taxon>Spermatophyta</taxon>
        <taxon>Magnoliopsida</taxon>
        <taxon>eudicotyledons</taxon>
        <taxon>Gunneridae</taxon>
        <taxon>Pentapetalae</taxon>
        <taxon>rosids</taxon>
        <taxon>fabids</taxon>
        <taxon>Malpighiales</taxon>
        <taxon>Salicaceae</taxon>
        <taxon>Flacourtieae</taxon>
        <taxon>Dovyalis</taxon>
    </lineage>
</organism>
<sequence>MEAKYRQRGFTSNGRLVMSLYQAPTPSSSTVHYFSAENSSQSSSVASVTRYNDGNLGHLRNTTNGQDEFLSTIDETIDAKAAIYISSVRQRFRLD</sequence>
<keyword evidence="2" id="KW-1185">Reference proteome</keyword>
<accession>A0AAV1RJW5</accession>
<comment type="caution">
    <text evidence="1">The sequence shown here is derived from an EMBL/GenBank/DDBJ whole genome shotgun (WGS) entry which is preliminary data.</text>
</comment>
<protein>
    <submittedName>
        <fullName evidence="1">Uncharacterized protein</fullName>
    </submittedName>
</protein>